<dbReference type="InterPro" id="IPR036890">
    <property type="entry name" value="HATPase_C_sf"/>
</dbReference>
<sequence>MLLDILVYYLKFFVSMLIYRHISRQEFAWRWLFLCPFFFAVVFTLVPPVGFFGYFLVFIAYSFYRNRNIRHLLNVFYGLYPVVMESLIGRLLAFYVFPMLGIVLVHEASVSWYDALLELLVFPVYLGLTKLLKLDFTDLKVGFQRQYFNRFLLPMDLSMFVYLVSVVGLVVFEDAIPHADALREHLNSIYLILFFMMLLYFNAVSKERLKQEILEQKDRQLQELATYSQHVEMLYGEIRAFRHDYLNILTSLKLSIEHEDLKEIREVYENVLRESGQQFYDSKFDIAKFSHIENPAVKSVLSAKLLEAQNKGIGISVEIDEPVRNLFIEVLDFITFLSILCDNAIEASLESDDPQLTLAMLQEENSLILIVENSTKAEKIDLARIFEKDYSSKGDDRGLGLYKIQQLLEKYPKTTVSTKSSNYRFTQSLTFWKE</sequence>
<evidence type="ECO:0000256" key="1">
    <source>
        <dbReference type="SAM" id="Phobius"/>
    </source>
</evidence>
<dbReference type="GO" id="GO:0042802">
    <property type="term" value="F:identical protein binding"/>
    <property type="evidence" value="ECO:0007669"/>
    <property type="project" value="TreeGrafter"/>
</dbReference>
<evidence type="ECO:0000313" key="5">
    <source>
        <dbReference type="Proteomes" id="UP000460220"/>
    </source>
</evidence>
<dbReference type="Proteomes" id="UP000460220">
    <property type="component" value="Unassembled WGS sequence"/>
</dbReference>
<dbReference type="PANTHER" id="PTHR40448:SF1">
    <property type="entry name" value="TWO-COMPONENT SENSOR HISTIDINE KINASE"/>
    <property type="match status" value="1"/>
</dbReference>
<feature type="transmembrane region" description="Helical" evidence="1">
    <location>
        <begin position="82"/>
        <end position="105"/>
    </location>
</feature>
<dbReference type="CDD" id="cd16935">
    <property type="entry name" value="HATPase_AgrC-ComD-like"/>
    <property type="match status" value="1"/>
</dbReference>
<keyword evidence="1" id="KW-1133">Transmembrane helix</keyword>
<comment type="caution">
    <text evidence="4">The sequence shown here is derived from an EMBL/GenBank/DDBJ whole genome shotgun (WGS) entry which is preliminary data.</text>
</comment>
<dbReference type="PANTHER" id="PTHR40448">
    <property type="entry name" value="TWO-COMPONENT SENSOR HISTIDINE KINASE"/>
    <property type="match status" value="1"/>
</dbReference>
<dbReference type="EMBL" id="WMZE01000003">
    <property type="protein sequence ID" value="MTS01693.1"/>
    <property type="molecule type" value="Genomic_DNA"/>
</dbReference>
<dbReference type="InterPro" id="IPR032834">
    <property type="entry name" value="NatK-like_C"/>
</dbReference>
<feature type="domain" description="Sensor histidine kinase NatK-like C-terminal" evidence="2">
    <location>
        <begin position="329"/>
        <end position="431"/>
    </location>
</feature>
<feature type="transmembrane region" description="Helical" evidence="1">
    <location>
        <begin position="111"/>
        <end position="131"/>
    </location>
</feature>
<gene>
    <name evidence="3" type="ORF">GMC73_06075</name>
    <name evidence="4" type="ORF">GMC90_07720</name>
</gene>
<feature type="transmembrane region" description="Helical" evidence="1">
    <location>
        <begin position="5"/>
        <end position="22"/>
    </location>
</feature>
<evidence type="ECO:0000313" key="4">
    <source>
        <dbReference type="EMBL" id="MTS01693.1"/>
    </source>
</evidence>
<proteinExistence type="predicted"/>
<evidence type="ECO:0000313" key="3">
    <source>
        <dbReference type="EMBL" id="MTR66819.1"/>
    </source>
</evidence>
<protein>
    <submittedName>
        <fullName evidence="4">GHKL domain-containing protein</fullName>
    </submittedName>
</protein>
<feature type="transmembrane region" description="Helical" evidence="1">
    <location>
        <begin position="151"/>
        <end position="172"/>
    </location>
</feature>
<keyword evidence="1" id="KW-0812">Transmembrane</keyword>
<keyword evidence="1" id="KW-0472">Membrane</keyword>
<reference evidence="4 5" key="1">
    <citation type="journal article" date="2019" name="Nat. Med.">
        <title>A library of human gut bacterial isolates paired with longitudinal multiomics data enables mechanistic microbiome research.</title>
        <authorList>
            <person name="Poyet M."/>
            <person name="Groussin M."/>
            <person name="Gibbons S.M."/>
            <person name="Avila-Pacheco J."/>
            <person name="Jiang X."/>
            <person name="Kearney S.M."/>
            <person name="Perrotta A.R."/>
            <person name="Berdy B."/>
            <person name="Zhao S."/>
            <person name="Lieberman T.D."/>
            <person name="Swanson P.K."/>
            <person name="Smith M."/>
            <person name="Roesemann S."/>
            <person name="Alexander J.E."/>
            <person name="Rich S.A."/>
            <person name="Livny J."/>
            <person name="Vlamakis H."/>
            <person name="Clish C."/>
            <person name="Bullock K."/>
            <person name="Deik A."/>
            <person name="Scott J."/>
            <person name="Pierce K.A."/>
            <person name="Xavier R.J."/>
            <person name="Alm E.J."/>
        </authorList>
    </citation>
    <scope>NUCLEOTIDE SEQUENCE</scope>
    <source>
        <strain evidence="3 5">BIOML-A12</strain>
        <strain evidence="4">BIOML-A6</strain>
    </source>
</reference>
<feature type="transmembrane region" description="Helical" evidence="1">
    <location>
        <begin position="28"/>
        <end position="61"/>
    </location>
</feature>
<feature type="transmembrane region" description="Helical" evidence="1">
    <location>
        <begin position="187"/>
        <end position="204"/>
    </location>
</feature>
<dbReference type="AlphaFoldDB" id="A0A6A8V6K4"/>
<accession>A0A6A8V6K4</accession>
<dbReference type="Pfam" id="PF14501">
    <property type="entry name" value="HATPase_c_5"/>
    <property type="match status" value="1"/>
</dbReference>
<organism evidence="4">
    <name type="scientific">Streptococcus parasanguinis</name>
    <dbReference type="NCBI Taxonomy" id="1318"/>
    <lineage>
        <taxon>Bacteria</taxon>
        <taxon>Bacillati</taxon>
        <taxon>Bacillota</taxon>
        <taxon>Bacilli</taxon>
        <taxon>Lactobacillales</taxon>
        <taxon>Streptococcaceae</taxon>
        <taxon>Streptococcus</taxon>
    </lineage>
</organism>
<evidence type="ECO:0000259" key="2">
    <source>
        <dbReference type="Pfam" id="PF14501"/>
    </source>
</evidence>
<dbReference type="SUPFAM" id="SSF55874">
    <property type="entry name" value="ATPase domain of HSP90 chaperone/DNA topoisomerase II/histidine kinase"/>
    <property type="match status" value="1"/>
</dbReference>
<name>A0A6A8V6K4_STRPA</name>
<dbReference type="RefSeq" id="WP_155127156.1">
    <property type="nucleotide sequence ID" value="NZ_WMYY01000005.1"/>
</dbReference>
<dbReference type="EMBL" id="WMYY01000005">
    <property type="protein sequence ID" value="MTR66819.1"/>
    <property type="molecule type" value="Genomic_DNA"/>
</dbReference>
<dbReference type="Gene3D" id="3.30.565.10">
    <property type="entry name" value="Histidine kinase-like ATPase, C-terminal domain"/>
    <property type="match status" value="1"/>
</dbReference>